<comment type="caution">
    <text evidence="18">The sequence shown here is derived from an EMBL/GenBank/DDBJ whole genome shotgun (WGS) entry which is preliminary data.</text>
</comment>
<dbReference type="SMART" id="SM00320">
    <property type="entry name" value="WD40"/>
    <property type="match status" value="7"/>
</dbReference>
<dbReference type="Gene3D" id="1.25.40.470">
    <property type="match status" value="1"/>
</dbReference>
<evidence type="ECO:0000256" key="9">
    <source>
        <dbReference type="ARBA" id="ARBA00023034"/>
    </source>
</evidence>
<evidence type="ECO:0000256" key="7">
    <source>
        <dbReference type="ARBA" id="ARBA00022892"/>
    </source>
</evidence>
<keyword evidence="11 13" id="KW-0968">Cytoplasmic vesicle</keyword>
<evidence type="ECO:0000313" key="18">
    <source>
        <dbReference type="EMBL" id="EKD02896.1"/>
    </source>
</evidence>
<name>K1VQI4_TRIAC</name>
<dbReference type="OrthoDB" id="10261470at2759"/>
<dbReference type="eggNOG" id="KOG0276">
    <property type="taxonomic scope" value="Eukaryota"/>
</dbReference>
<dbReference type="EMBL" id="AMBO01000274">
    <property type="protein sequence ID" value="EKD02896.1"/>
    <property type="molecule type" value="Genomic_DNA"/>
</dbReference>
<evidence type="ECO:0000259" key="17">
    <source>
        <dbReference type="Pfam" id="PF23953"/>
    </source>
</evidence>
<feature type="compositionally biased region" description="Low complexity" evidence="15">
    <location>
        <begin position="988"/>
        <end position="1005"/>
    </location>
</feature>
<evidence type="ECO:0000256" key="13">
    <source>
        <dbReference type="PIRNR" id="PIRNR005567"/>
    </source>
</evidence>
<reference evidence="18 19" key="1">
    <citation type="journal article" date="2012" name="Eukaryot. Cell">
        <title>Genome sequence of the Trichosporon asahii environmental strain CBS 8904.</title>
        <authorList>
            <person name="Yang R.Y."/>
            <person name="Li H.T."/>
            <person name="Zhu H."/>
            <person name="Zhou G.P."/>
            <person name="Wang M."/>
            <person name="Wang L."/>
        </authorList>
    </citation>
    <scope>NUCLEOTIDE SEQUENCE [LARGE SCALE GENOMIC DNA]</scope>
    <source>
        <strain evidence="18 19">CBS 8904</strain>
    </source>
</reference>
<feature type="domain" description="COPA/B second beta-propeller" evidence="16">
    <location>
        <begin position="461"/>
        <end position="712"/>
    </location>
</feature>
<dbReference type="Proteomes" id="UP000006757">
    <property type="component" value="Unassembled WGS sequence"/>
</dbReference>
<dbReference type="SUPFAM" id="SSF50978">
    <property type="entry name" value="WD40 repeat-like"/>
    <property type="match status" value="2"/>
</dbReference>
<comment type="subcellular location">
    <subcellularLocation>
        <location evidence="1 13">Cytoplasmic vesicle</location>
        <location evidence="1 13">COPI-coated vesicle membrane</location>
        <topology evidence="1 13">Peripheral membrane protein</topology>
        <orientation evidence="1 13">Cytoplasmic side</orientation>
    </subcellularLocation>
    <subcellularLocation>
        <location evidence="13">Golgi apparatus membrane</location>
        <topology evidence="13">Peripheral membrane protein</topology>
        <orientation evidence="13">Cytoplasmic side</orientation>
    </subcellularLocation>
    <text evidence="13">The coatomer is cytoplasmic or polymerized on the cytoplasmic side of the Golgi, as well as on the vesicles/buds originating from it.</text>
</comment>
<dbReference type="InParanoid" id="K1VQI4"/>
<keyword evidence="4 13" id="KW-0963">Cytoplasm</keyword>
<dbReference type="CDD" id="cd22947">
    <property type="entry name" value="Coatomer_WDAD_beta-like"/>
    <property type="match status" value="1"/>
</dbReference>
<dbReference type="FunFam" id="2.130.10.10:FF:000016">
    <property type="entry name" value="Coatomer alpha subunit, putative"/>
    <property type="match status" value="1"/>
</dbReference>
<evidence type="ECO:0000256" key="4">
    <source>
        <dbReference type="ARBA" id="ARBA00022490"/>
    </source>
</evidence>
<evidence type="ECO:0000256" key="6">
    <source>
        <dbReference type="ARBA" id="ARBA00022737"/>
    </source>
</evidence>
<comment type="subunit">
    <text evidence="13">Oligomeric complex that consists of at least the alpha, beta, beta', gamma, delta, epsilon and zeta subunits.</text>
</comment>
<keyword evidence="6" id="KW-0677">Repeat</keyword>
<evidence type="ECO:0000256" key="3">
    <source>
        <dbReference type="ARBA" id="ARBA00022448"/>
    </source>
</evidence>
<dbReference type="CDD" id="cd00200">
    <property type="entry name" value="WD40"/>
    <property type="match status" value="1"/>
</dbReference>
<feature type="domain" description="COPA/B TPR" evidence="17">
    <location>
        <begin position="729"/>
        <end position="912"/>
    </location>
</feature>
<dbReference type="PRINTS" id="PR00320">
    <property type="entry name" value="GPROTEINBRPT"/>
</dbReference>
<dbReference type="GO" id="GO:0006891">
    <property type="term" value="P:intra-Golgi vesicle-mediated transport"/>
    <property type="evidence" value="ECO:0007669"/>
    <property type="project" value="TreeGrafter"/>
</dbReference>
<proteinExistence type="inferred from homology"/>
<dbReference type="PIRSF" id="PIRSF005567">
    <property type="entry name" value="Coatomer_beta'_subunit"/>
    <property type="match status" value="1"/>
</dbReference>
<organism evidence="18 19">
    <name type="scientific">Trichosporon asahii var. asahii (strain CBS 8904)</name>
    <name type="common">Yeast</name>
    <dbReference type="NCBI Taxonomy" id="1220162"/>
    <lineage>
        <taxon>Eukaryota</taxon>
        <taxon>Fungi</taxon>
        <taxon>Dikarya</taxon>
        <taxon>Basidiomycota</taxon>
        <taxon>Agaricomycotina</taxon>
        <taxon>Tremellomycetes</taxon>
        <taxon>Trichosporonales</taxon>
        <taxon>Trichosporonaceae</taxon>
        <taxon>Trichosporon</taxon>
    </lineage>
</organism>
<feature type="repeat" description="WD" evidence="14">
    <location>
        <begin position="268"/>
        <end position="302"/>
    </location>
</feature>
<evidence type="ECO:0000256" key="8">
    <source>
        <dbReference type="ARBA" id="ARBA00022927"/>
    </source>
</evidence>
<dbReference type="InterPro" id="IPR020472">
    <property type="entry name" value="WD40_PAC1"/>
</dbReference>
<evidence type="ECO:0000256" key="12">
    <source>
        <dbReference type="ARBA" id="ARBA00025536"/>
    </source>
</evidence>
<feature type="repeat" description="WD" evidence="14">
    <location>
        <begin position="225"/>
        <end position="257"/>
    </location>
</feature>
<dbReference type="GO" id="GO:0006888">
    <property type="term" value="P:endoplasmic reticulum to Golgi vesicle-mediated transport"/>
    <property type="evidence" value="ECO:0007669"/>
    <property type="project" value="TreeGrafter"/>
</dbReference>
<evidence type="ECO:0000313" key="19">
    <source>
        <dbReference type="Proteomes" id="UP000006757"/>
    </source>
</evidence>
<keyword evidence="3 13" id="KW-0813">Transport</keyword>
<dbReference type="InterPro" id="IPR036322">
    <property type="entry name" value="WD40_repeat_dom_sf"/>
</dbReference>
<dbReference type="GO" id="GO:0000139">
    <property type="term" value="C:Golgi membrane"/>
    <property type="evidence" value="ECO:0007669"/>
    <property type="project" value="UniProtKB-SubCell"/>
</dbReference>
<keyword evidence="8 13" id="KW-0653">Protein transport</keyword>
<keyword evidence="19" id="KW-1185">Reference proteome</keyword>
<evidence type="ECO:0000256" key="10">
    <source>
        <dbReference type="ARBA" id="ARBA00023136"/>
    </source>
</evidence>
<dbReference type="GO" id="GO:0006890">
    <property type="term" value="P:retrograde vesicle-mediated transport, Golgi to endoplasmic reticulum"/>
    <property type="evidence" value="ECO:0007669"/>
    <property type="project" value="TreeGrafter"/>
</dbReference>
<protein>
    <recommendedName>
        <fullName evidence="13">Coatomer subunit beta'</fullName>
    </recommendedName>
</protein>
<dbReference type="STRING" id="1220162.K1VQI4"/>
<evidence type="ECO:0000256" key="15">
    <source>
        <dbReference type="SAM" id="MobiDB-lite"/>
    </source>
</evidence>
<keyword evidence="5 14" id="KW-0853">WD repeat</keyword>
<feature type="region of interest" description="Disordered" evidence="15">
    <location>
        <begin position="1"/>
        <end position="23"/>
    </location>
</feature>
<evidence type="ECO:0000259" key="16">
    <source>
        <dbReference type="Pfam" id="PF04053"/>
    </source>
</evidence>
<keyword evidence="7 13" id="KW-0931">ER-Golgi transport</keyword>
<dbReference type="InterPro" id="IPR050844">
    <property type="entry name" value="Coatomer_complex_subunit"/>
</dbReference>
<accession>K1VQI4</accession>
<dbReference type="InterPro" id="IPR001680">
    <property type="entry name" value="WD40_rpt"/>
</dbReference>
<sequence>MVQLSDRHVLMHQNNPPTSVQEGCKDVDCRRGATWSDTDVVNPVSGSVAQRASTAVRSARSHRDVDGLINGLLRLPLALTTPRLPLSTRFDQERALGFTSLPPLTVEKTLQDADASRHPGDYSRRFWSPPSASANTLQRKLLARSDRVKSVDFHPTEPHVICGLYNGQVKIWNYETQTDIKTFEVTDVPVRCVKYIARKNWFVSGSDDFQLRVYNLSTGEKVTQFEAHPDYIRCLTVHPTLSLVLTGSDDMTIKAWDWEKGWRCVQVFEGHTHYIMALAINPKDPQTFASACLDHTVKVWSLGSSVPNFSLEAHEKGVNYVDYYHGGDKPYIVTTGDDRLVKIWDYHAKSCVQTLESHTANVSFAIFHPSLPIILSGSEDGTIKIWHSSTYRLENTLNYGLERAWCVAYRKTGNEVAVGFDEGAVVVKLGRDEPSVSMDASGKIVFARNTEVLTTNVSHIGQEGDEVEDGQRLPVSFRDLGTTEVYPTSLQHSPNGRFVTVCGDGEYIIYTALAWRNKAFGSGTSFAWASDSNTYAVLEGKSKIRVYRNFKERAGLIKSTGGWAVEGLHGGPLLAARGSGFVMFWDWETGAVVRRIEVDATNVSWSASGEYVAITAEDSLFVLRFDRDAYQQRLESGEPIDDEGVEEAFDLIAEVPETVKTCRWIGDCFIYTNTNNRLSYLIGDQTSVINHFDQPVYLLGYLPTHNRIFLADKDLNLYSYALSLNVVEYQSAILRGDLEGAAEILPTIPADQRNRIARFLEAQELKELALSVATDPDHKFELAVSIGDLETALELVRASPEAGSESKWKVVGEKALAAWQLDLAKEAFEKSKDLPALLLLYTSLADRAGLEKLAAQAAEKGQNNIAFAAYLQLGDSASCIDLLAKTDRLPEAALMARSYNPGKAEGVVKEWRSELEEQGKPKYAQVIADPIEDQGLFEEASGPASKLDSEGSGVMVEKEVEGLVDQVKEMVVEETRLVDEAVAEVGGAETEAASNADGAASGSDEVPSKGKTN</sequence>
<dbReference type="Pfam" id="PF23953">
    <property type="entry name" value="TPR_COPA_B"/>
    <property type="match status" value="1"/>
</dbReference>
<dbReference type="InterPro" id="IPR006692">
    <property type="entry name" value="Beta-prop_COPA/B_2nd"/>
</dbReference>
<dbReference type="Pfam" id="PF00400">
    <property type="entry name" value="WD40"/>
    <property type="match status" value="6"/>
</dbReference>
<dbReference type="AlphaFoldDB" id="K1VQI4"/>
<dbReference type="Pfam" id="PF04053">
    <property type="entry name" value="B-prop_COPA_B_2nd"/>
    <property type="match status" value="1"/>
</dbReference>
<feature type="region of interest" description="Disordered" evidence="15">
    <location>
        <begin position="988"/>
        <end position="1013"/>
    </location>
</feature>
<dbReference type="Gene3D" id="2.130.10.10">
    <property type="entry name" value="YVTN repeat-like/Quinoprotein amine dehydrogenase"/>
    <property type="match status" value="2"/>
</dbReference>
<comment type="function">
    <text evidence="12 13">The coatomer is a cytosolic protein complex that binds to dilysine motifs and reversibly associates with Golgi non-clathrin-coated vesicles, which further mediate biosynthetic protein transport from the ER, via the Golgi up to the trans Golgi network. Coatomer complex is required for budding from Golgi membranes, and is essential for the retrograde Golgi-to-ER transport of dilysine-tagged proteins.</text>
</comment>
<feature type="repeat" description="WD" evidence="14">
    <location>
        <begin position="311"/>
        <end position="354"/>
    </location>
</feature>
<dbReference type="FunFam" id="1.25.40.470:FF:000001">
    <property type="entry name" value="Coatomer subunit beta"/>
    <property type="match status" value="1"/>
</dbReference>
<dbReference type="GO" id="GO:0030126">
    <property type="term" value="C:COPI vesicle coat"/>
    <property type="evidence" value="ECO:0007669"/>
    <property type="project" value="TreeGrafter"/>
</dbReference>
<dbReference type="PANTHER" id="PTHR19876">
    <property type="entry name" value="COATOMER"/>
    <property type="match status" value="1"/>
</dbReference>
<dbReference type="HOGENOM" id="CLU_005507_1_0_1"/>
<dbReference type="PROSITE" id="PS50082">
    <property type="entry name" value="WD_REPEATS_2"/>
    <property type="match status" value="5"/>
</dbReference>
<dbReference type="InterPro" id="IPR056176">
    <property type="entry name" value="TPR_COPA_B"/>
</dbReference>
<keyword evidence="9 13" id="KW-0333">Golgi apparatus</keyword>
<evidence type="ECO:0000256" key="14">
    <source>
        <dbReference type="PROSITE-ProRule" id="PRU00221"/>
    </source>
</evidence>
<feature type="compositionally biased region" description="Polar residues" evidence="15">
    <location>
        <begin position="12"/>
        <end position="21"/>
    </location>
</feature>
<evidence type="ECO:0000256" key="5">
    <source>
        <dbReference type="ARBA" id="ARBA00022574"/>
    </source>
</evidence>
<dbReference type="InterPro" id="IPR015943">
    <property type="entry name" value="WD40/YVTN_repeat-like_dom_sf"/>
</dbReference>
<dbReference type="OMA" id="YVDYYPQ"/>
<feature type="repeat" description="WD" evidence="14">
    <location>
        <begin position="141"/>
        <end position="182"/>
    </location>
</feature>
<dbReference type="GO" id="GO:0005198">
    <property type="term" value="F:structural molecule activity"/>
    <property type="evidence" value="ECO:0007669"/>
    <property type="project" value="UniProtKB-UniRule"/>
</dbReference>
<dbReference type="PROSITE" id="PS50294">
    <property type="entry name" value="WD_REPEATS_REGION"/>
    <property type="match status" value="3"/>
</dbReference>
<evidence type="ECO:0000256" key="2">
    <source>
        <dbReference type="ARBA" id="ARBA00010844"/>
    </source>
</evidence>
<feature type="repeat" description="WD" evidence="14">
    <location>
        <begin position="355"/>
        <end position="396"/>
    </location>
</feature>
<dbReference type="InterPro" id="IPR016453">
    <property type="entry name" value="COPB2"/>
</dbReference>
<evidence type="ECO:0000256" key="1">
    <source>
        <dbReference type="ARBA" id="ARBA00004347"/>
    </source>
</evidence>
<dbReference type="GO" id="GO:0006886">
    <property type="term" value="P:intracellular protein transport"/>
    <property type="evidence" value="ECO:0007669"/>
    <property type="project" value="UniProtKB-UniRule"/>
</dbReference>
<dbReference type="FunCoup" id="K1VQI4">
    <property type="interactions" value="551"/>
</dbReference>
<dbReference type="PANTHER" id="PTHR19876:SF2">
    <property type="entry name" value="COATOMER SUBUNIT BETA"/>
    <property type="match status" value="1"/>
</dbReference>
<comment type="similarity">
    <text evidence="2 13">Belongs to the WD repeat COPB2 family.</text>
</comment>
<keyword evidence="10 13" id="KW-0472">Membrane</keyword>
<evidence type="ECO:0000256" key="11">
    <source>
        <dbReference type="ARBA" id="ARBA00023329"/>
    </source>
</evidence>
<gene>
    <name evidence="18" type="ORF">A1Q2_02840</name>
</gene>